<feature type="region of interest" description="Disordered" evidence="1">
    <location>
        <begin position="44"/>
        <end position="96"/>
    </location>
</feature>
<proteinExistence type="predicted"/>
<feature type="chain" id="PRO_5046675787" description="DNA repair protein" evidence="2">
    <location>
        <begin position="23"/>
        <end position="223"/>
    </location>
</feature>
<comment type="caution">
    <text evidence="3">The sequence shown here is derived from an EMBL/GenBank/DDBJ whole genome shotgun (WGS) entry which is preliminary data.</text>
</comment>
<evidence type="ECO:0000256" key="1">
    <source>
        <dbReference type="SAM" id="MobiDB-lite"/>
    </source>
</evidence>
<evidence type="ECO:0000313" key="4">
    <source>
        <dbReference type="Proteomes" id="UP001597206"/>
    </source>
</evidence>
<keyword evidence="2" id="KW-0732">Signal</keyword>
<keyword evidence="4" id="KW-1185">Reference proteome</keyword>
<reference evidence="4" key="1">
    <citation type="journal article" date="2019" name="Int. J. Syst. Evol. Microbiol.">
        <title>The Global Catalogue of Microorganisms (GCM) 10K type strain sequencing project: providing services to taxonomists for standard genome sequencing and annotation.</title>
        <authorList>
            <consortium name="The Broad Institute Genomics Platform"/>
            <consortium name="The Broad Institute Genome Sequencing Center for Infectious Disease"/>
            <person name="Wu L."/>
            <person name="Ma J."/>
        </authorList>
    </citation>
    <scope>NUCLEOTIDE SEQUENCE [LARGE SCALE GENOMIC DNA]</scope>
    <source>
        <strain evidence="4">CCUG 58411</strain>
    </source>
</reference>
<dbReference type="EMBL" id="JBHTLN010000007">
    <property type="protein sequence ID" value="MFD1123511.1"/>
    <property type="molecule type" value="Genomic_DNA"/>
</dbReference>
<gene>
    <name evidence="3" type="ORF">ACFQ2T_13435</name>
</gene>
<evidence type="ECO:0000313" key="3">
    <source>
        <dbReference type="EMBL" id="MFD1123511.1"/>
    </source>
</evidence>
<organism evidence="3 4">
    <name type="scientific">Methylophilus flavus</name>
    <dbReference type="NCBI Taxonomy" id="640084"/>
    <lineage>
        <taxon>Bacteria</taxon>
        <taxon>Pseudomonadati</taxon>
        <taxon>Pseudomonadota</taxon>
        <taxon>Betaproteobacteria</taxon>
        <taxon>Nitrosomonadales</taxon>
        <taxon>Methylophilaceae</taxon>
        <taxon>Methylophilus</taxon>
    </lineage>
</organism>
<protein>
    <recommendedName>
        <fullName evidence="5">DNA repair protein</fullName>
    </recommendedName>
</protein>
<dbReference type="RefSeq" id="WP_379035284.1">
    <property type="nucleotide sequence ID" value="NZ_JBHTLN010000007.1"/>
</dbReference>
<accession>A0ABW3PJD3</accession>
<sequence>MKRISSIILTIVLIGLHVSAIAAEKQDKAARRANILMQKMKQDMEAEKSAMQTQFEQEKKSISDALNQAQSTQRSHSAQLQGQTKRNQQLQSEKQELGEEKAALAAQLQQLQSQLADQVQRLEATEQQLKLAKADLDVNDTQRKKLVANASNSHQKLVSCEEKNSRLFAYGNDLVGLYADASTYQRIMRAEPFFQLKRVELENILQDKRSQLIENKVDTIATP</sequence>
<evidence type="ECO:0008006" key="5">
    <source>
        <dbReference type="Google" id="ProtNLM"/>
    </source>
</evidence>
<dbReference type="Proteomes" id="UP001597206">
    <property type="component" value="Unassembled WGS sequence"/>
</dbReference>
<feature type="compositionally biased region" description="Polar residues" evidence="1">
    <location>
        <begin position="64"/>
        <end position="92"/>
    </location>
</feature>
<name>A0ABW3PJD3_9PROT</name>
<feature type="signal peptide" evidence="2">
    <location>
        <begin position="1"/>
        <end position="22"/>
    </location>
</feature>
<evidence type="ECO:0000256" key="2">
    <source>
        <dbReference type="SAM" id="SignalP"/>
    </source>
</evidence>